<reference evidence="5" key="1">
    <citation type="submission" date="2023-04" db="EMBL/GenBank/DDBJ databases">
        <title>Complete genome sequence of Temperatibacter marinus.</title>
        <authorList>
            <person name="Rong J.-C."/>
            <person name="Yi M.-L."/>
            <person name="Zhao Q."/>
        </authorList>
    </citation>
    <scope>NUCLEOTIDE SEQUENCE</scope>
    <source>
        <strain evidence="5">NBRC 110045</strain>
    </source>
</reference>
<accession>A0AA52H8S3</accession>
<keyword evidence="6" id="KW-1185">Reference proteome</keyword>
<evidence type="ECO:0000256" key="1">
    <source>
        <dbReference type="ARBA" id="ARBA00009191"/>
    </source>
</evidence>
<dbReference type="GO" id="GO:0012505">
    <property type="term" value="C:endomembrane system"/>
    <property type="evidence" value="ECO:0007669"/>
    <property type="project" value="TreeGrafter"/>
</dbReference>
<evidence type="ECO:0000256" key="3">
    <source>
        <dbReference type="ARBA" id="ARBA00023180"/>
    </source>
</evidence>
<dbReference type="PANTHER" id="PTHR10426">
    <property type="entry name" value="STRICTOSIDINE SYNTHASE-RELATED"/>
    <property type="match status" value="1"/>
</dbReference>
<proteinExistence type="inferred from homology"/>
<organism evidence="5 6">
    <name type="scientific">Temperatibacter marinus</name>
    <dbReference type="NCBI Taxonomy" id="1456591"/>
    <lineage>
        <taxon>Bacteria</taxon>
        <taxon>Pseudomonadati</taxon>
        <taxon>Pseudomonadota</taxon>
        <taxon>Alphaproteobacteria</taxon>
        <taxon>Kordiimonadales</taxon>
        <taxon>Temperatibacteraceae</taxon>
        <taxon>Temperatibacter</taxon>
    </lineage>
</organism>
<protein>
    <submittedName>
        <fullName evidence="5">SMP-30/gluconolactonase/LRE family protein</fullName>
    </submittedName>
</protein>
<dbReference type="Pfam" id="PF03088">
    <property type="entry name" value="Str_synth"/>
    <property type="match status" value="1"/>
</dbReference>
<dbReference type="GO" id="GO:0016787">
    <property type="term" value="F:hydrolase activity"/>
    <property type="evidence" value="ECO:0007669"/>
    <property type="project" value="TreeGrafter"/>
</dbReference>
<evidence type="ECO:0000256" key="2">
    <source>
        <dbReference type="ARBA" id="ARBA00022553"/>
    </source>
</evidence>
<dbReference type="PANTHER" id="PTHR10426:SF88">
    <property type="entry name" value="ADIPOCYTE PLASMA MEMBRANE-ASSOCIATED PROTEIN HEMOMUCIN-RELATED"/>
    <property type="match status" value="1"/>
</dbReference>
<dbReference type="KEGG" id="tmk:QGN29_11320"/>
<evidence type="ECO:0000313" key="5">
    <source>
        <dbReference type="EMBL" id="WND02139.1"/>
    </source>
</evidence>
<evidence type="ECO:0000259" key="4">
    <source>
        <dbReference type="Pfam" id="PF03088"/>
    </source>
</evidence>
<dbReference type="InterPro" id="IPR011042">
    <property type="entry name" value="6-blade_b-propeller_TolB-like"/>
</dbReference>
<dbReference type="SUPFAM" id="SSF63829">
    <property type="entry name" value="Calcium-dependent phosphotriesterase"/>
    <property type="match status" value="1"/>
</dbReference>
<evidence type="ECO:0000313" key="6">
    <source>
        <dbReference type="Proteomes" id="UP001268683"/>
    </source>
</evidence>
<feature type="domain" description="Strictosidine synthase conserved region" evidence="4">
    <location>
        <begin position="147"/>
        <end position="234"/>
    </location>
</feature>
<dbReference type="Gene3D" id="2.120.10.30">
    <property type="entry name" value="TolB, C-terminal domain"/>
    <property type="match status" value="1"/>
</dbReference>
<dbReference type="InterPro" id="IPR018119">
    <property type="entry name" value="Strictosidine_synth_cons-reg"/>
</dbReference>
<dbReference type="AlphaFoldDB" id="A0AA52H8S3"/>
<sequence>MIKKSLFACIVLIVIFIFYPSPIEPASWKAPVDQGLTGEFSPNNKLQSSIVIPLPFGEGPEDLALDREGRIYGGLQDGRIVRTTSSDDYTIEEFVILEGGRPLGLHFDSKGHLIVADAFLGLLSISPTKEITVLSTSAGGLPYKFVDDLDIDSKGMIYFSDASYKYDQHEYKLDLLEMKPNGRLIAYNPKTSTAHVLKDNLYFANGIALSQNEDFVLVNETWQYRITRVWLKGEKAGQSDVFIDNLPGFNDGISSNRQGTFWLALASARKENVDAMQENIFLKKIISKLPNFMQPKPIYQGIVIGLNEEGQVTHNYQDYDGAKVYMVTSVQQEGNKLLLGSLEAPQMVIYELNETK</sequence>
<dbReference type="RefSeq" id="WP_310797974.1">
    <property type="nucleotide sequence ID" value="NZ_CP123872.1"/>
</dbReference>
<dbReference type="Proteomes" id="UP001268683">
    <property type="component" value="Chromosome"/>
</dbReference>
<dbReference type="EMBL" id="CP123872">
    <property type="protein sequence ID" value="WND02139.1"/>
    <property type="molecule type" value="Genomic_DNA"/>
</dbReference>
<comment type="similarity">
    <text evidence="1">Belongs to the strictosidine synthase family.</text>
</comment>
<dbReference type="Pfam" id="PF20067">
    <property type="entry name" value="SSL_N"/>
    <property type="match status" value="1"/>
</dbReference>
<keyword evidence="3" id="KW-0325">Glycoprotein</keyword>
<gene>
    <name evidence="5" type="ORF">QGN29_11320</name>
</gene>
<name>A0AA52H8S3_9PROT</name>
<keyword evidence="2" id="KW-0597">Phosphoprotein</keyword>